<dbReference type="GO" id="GO:0003677">
    <property type="term" value="F:DNA binding"/>
    <property type="evidence" value="ECO:0007669"/>
    <property type="project" value="UniProtKB-KW"/>
</dbReference>
<sequence>MTALSIMLVDDHPIVREGYRRLIERQPGHRVVAEAETAAEAYRLFKSATPDLTVMDLSLPGAGGLEAIRHIRQWDRTARILVFTMHQSAPFALKAFEAGASGYVTKTSPPEELIRAIDTVARGGRALSADIAADLAAERLTRRGGPLDELAPREAEILRMFASGQAAEEIAEALCLSLKTIQNYHSQIKAKLGARTDAHLVWLAIAEGLVLDRREP</sequence>
<dbReference type="PROSITE" id="PS50043">
    <property type="entry name" value="HTH_LUXR_2"/>
    <property type="match status" value="1"/>
</dbReference>
<dbReference type="InterPro" id="IPR011006">
    <property type="entry name" value="CheY-like_superfamily"/>
</dbReference>
<dbReference type="CDD" id="cd06170">
    <property type="entry name" value="LuxR_C_like"/>
    <property type="match status" value="1"/>
</dbReference>
<dbReference type="Pfam" id="PF00072">
    <property type="entry name" value="Response_reg"/>
    <property type="match status" value="1"/>
</dbReference>
<dbReference type="Pfam" id="PF00196">
    <property type="entry name" value="GerE"/>
    <property type="match status" value="1"/>
</dbReference>
<dbReference type="Proteomes" id="UP000048984">
    <property type="component" value="Unassembled WGS sequence"/>
</dbReference>
<dbReference type="GO" id="GO:0006355">
    <property type="term" value="P:regulation of DNA-templated transcription"/>
    <property type="evidence" value="ECO:0007669"/>
    <property type="project" value="InterPro"/>
</dbReference>
<accession>A0A0P6VP96</accession>
<dbReference type="InterPro" id="IPR001789">
    <property type="entry name" value="Sig_transdc_resp-reg_receiver"/>
</dbReference>
<keyword evidence="7" id="KW-1185">Reference proteome</keyword>
<reference evidence="6 7" key="1">
    <citation type="submission" date="2015-09" db="EMBL/GenBank/DDBJ databases">
        <authorList>
            <person name="Jackson K.R."/>
            <person name="Lunt B.L."/>
            <person name="Fisher J.N.B."/>
            <person name="Gardner A.V."/>
            <person name="Bailey M.E."/>
            <person name="Deus L.M."/>
            <person name="Earl A.S."/>
            <person name="Gibby P.D."/>
            <person name="Hartmann K.A."/>
            <person name="Liu J.E."/>
            <person name="Manci A.M."/>
            <person name="Nielsen D.A."/>
            <person name="Solomon M.B."/>
            <person name="Breakwell D.P."/>
            <person name="Burnett S.H."/>
            <person name="Grose J.H."/>
        </authorList>
    </citation>
    <scope>NUCLEOTIDE SEQUENCE [LARGE SCALE GENOMIC DNA]</scope>
    <source>
        <strain evidence="6 7">16</strain>
    </source>
</reference>
<dbReference type="CDD" id="cd17535">
    <property type="entry name" value="REC_NarL-like"/>
    <property type="match status" value="1"/>
</dbReference>
<keyword evidence="1 3" id="KW-0597">Phosphoprotein</keyword>
<evidence type="ECO:0000256" key="1">
    <source>
        <dbReference type="ARBA" id="ARBA00022553"/>
    </source>
</evidence>
<dbReference type="InterPro" id="IPR039420">
    <property type="entry name" value="WalR-like"/>
</dbReference>
<evidence type="ECO:0000259" key="4">
    <source>
        <dbReference type="PROSITE" id="PS50043"/>
    </source>
</evidence>
<dbReference type="SMART" id="SM00421">
    <property type="entry name" value="HTH_LUXR"/>
    <property type="match status" value="1"/>
</dbReference>
<dbReference type="EMBL" id="LJYW01000001">
    <property type="protein sequence ID" value="KPL52251.1"/>
    <property type="molecule type" value="Genomic_DNA"/>
</dbReference>
<keyword evidence="2" id="KW-0238">DNA-binding</keyword>
<protein>
    <submittedName>
        <fullName evidence="6">LuxR family transcriptional regulator</fullName>
    </submittedName>
</protein>
<dbReference type="PANTHER" id="PTHR43214">
    <property type="entry name" value="TWO-COMPONENT RESPONSE REGULATOR"/>
    <property type="match status" value="1"/>
</dbReference>
<reference evidence="6 7" key="2">
    <citation type="submission" date="2015-10" db="EMBL/GenBank/DDBJ databases">
        <title>Draft Genome Sequence of Prosthecomicrobium hirschii ATCC 27832.</title>
        <authorList>
            <person name="Daniel J."/>
            <person name="Givan S.A."/>
            <person name="Brun Y.V."/>
            <person name="Brown P.J."/>
        </authorList>
    </citation>
    <scope>NUCLEOTIDE SEQUENCE [LARGE SCALE GENOMIC DNA]</scope>
    <source>
        <strain evidence="6 7">16</strain>
    </source>
</reference>
<proteinExistence type="predicted"/>
<evidence type="ECO:0000313" key="7">
    <source>
        <dbReference type="Proteomes" id="UP000048984"/>
    </source>
</evidence>
<evidence type="ECO:0000313" key="6">
    <source>
        <dbReference type="EMBL" id="KPL52251.1"/>
    </source>
</evidence>
<dbReference type="SMART" id="SM00448">
    <property type="entry name" value="REC"/>
    <property type="match status" value="1"/>
</dbReference>
<dbReference type="PRINTS" id="PR00038">
    <property type="entry name" value="HTHLUXR"/>
</dbReference>
<feature type="domain" description="Response regulatory" evidence="5">
    <location>
        <begin position="5"/>
        <end position="121"/>
    </location>
</feature>
<organism evidence="6 7">
    <name type="scientific">Prosthecodimorpha hirschii</name>
    <dbReference type="NCBI Taxonomy" id="665126"/>
    <lineage>
        <taxon>Bacteria</taxon>
        <taxon>Pseudomonadati</taxon>
        <taxon>Pseudomonadota</taxon>
        <taxon>Alphaproteobacteria</taxon>
        <taxon>Hyphomicrobiales</taxon>
        <taxon>Ancalomicrobiaceae</taxon>
        <taxon>Prosthecodimorpha</taxon>
    </lineage>
</organism>
<dbReference type="InterPro" id="IPR000792">
    <property type="entry name" value="Tscrpt_reg_LuxR_C"/>
</dbReference>
<evidence type="ECO:0000259" key="5">
    <source>
        <dbReference type="PROSITE" id="PS50110"/>
    </source>
</evidence>
<dbReference type="PROSITE" id="PS50110">
    <property type="entry name" value="RESPONSE_REGULATORY"/>
    <property type="match status" value="1"/>
</dbReference>
<dbReference type="GO" id="GO:0000160">
    <property type="term" value="P:phosphorelay signal transduction system"/>
    <property type="evidence" value="ECO:0007669"/>
    <property type="project" value="InterPro"/>
</dbReference>
<dbReference type="STRING" id="665126.ABB55_08410"/>
<evidence type="ECO:0000256" key="3">
    <source>
        <dbReference type="PROSITE-ProRule" id="PRU00169"/>
    </source>
</evidence>
<evidence type="ECO:0000256" key="2">
    <source>
        <dbReference type="ARBA" id="ARBA00023125"/>
    </source>
</evidence>
<feature type="domain" description="HTH luxR-type" evidence="4">
    <location>
        <begin position="143"/>
        <end position="208"/>
    </location>
</feature>
<dbReference type="SUPFAM" id="SSF52172">
    <property type="entry name" value="CheY-like"/>
    <property type="match status" value="1"/>
</dbReference>
<dbReference type="Gene3D" id="3.40.50.2300">
    <property type="match status" value="1"/>
</dbReference>
<dbReference type="PANTHER" id="PTHR43214:SF43">
    <property type="entry name" value="TWO-COMPONENT RESPONSE REGULATOR"/>
    <property type="match status" value="1"/>
</dbReference>
<gene>
    <name evidence="6" type="ORF">ABB55_08410</name>
</gene>
<feature type="modified residue" description="4-aspartylphosphate" evidence="3">
    <location>
        <position position="56"/>
    </location>
</feature>
<dbReference type="InterPro" id="IPR016032">
    <property type="entry name" value="Sig_transdc_resp-reg_C-effctor"/>
</dbReference>
<dbReference type="InterPro" id="IPR058245">
    <property type="entry name" value="NreC/VraR/RcsB-like_REC"/>
</dbReference>
<name>A0A0P6VP96_9HYPH</name>
<dbReference type="AlphaFoldDB" id="A0A0P6VP96"/>
<dbReference type="SUPFAM" id="SSF46894">
    <property type="entry name" value="C-terminal effector domain of the bipartite response regulators"/>
    <property type="match status" value="1"/>
</dbReference>
<comment type="caution">
    <text evidence="6">The sequence shown here is derived from an EMBL/GenBank/DDBJ whole genome shotgun (WGS) entry which is preliminary data.</text>
</comment>